<dbReference type="CDD" id="cd17321">
    <property type="entry name" value="MFS_MMR_MDR_like"/>
    <property type="match status" value="1"/>
</dbReference>
<feature type="transmembrane region" description="Helical" evidence="8">
    <location>
        <begin position="295"/>
        <end position="317"/>
    </location>
</feature>
<dbReference type="Proteomes" id="UP000190229">
    <property type="component" value="Unassembled WGS sequence"/>
</dbReference>
<evidence type="ECO:0000256" key="2">
    <source>
        <dbReference type="ARBA" id="ARBA00008537"/>
    </source>
</evidence>
<dbReference type="PROSITE" id="PS50850">
    <property type="entry name" value="MFS"/>
    <property type="match status" value="1"/>
</dbReference>
<feature type="transmembrane region" description="Helical" evidence="8">
    <location>
        <begin position="7"/>
        <end position="31"/>
    </location>
</feature>
<dbReference type="EMBL" id="MWPS01000043">
    <property type="protein sequence ID" value="OPG15160.1"/>
    <property type="molecule type" value="Genomic_DNA"/>
</dbReference>
<feature type="transmembrane region" description="Helical" evidence="8">
    <location>
        <begin position="227"/>
        <end position="245"/>
    </location>
</feature>
<evidence type="ECO:0000313" key="10">
    <source>
        <dbReference type="EMBL" id="OPG15160.1"/>
    </source>
</evidence>
<dbReference type="InterPro" id="IPR020846">
    <property type="entry name" value="MFS_dom"/>
</dbReference>
<dbReference type="NCBIfam" id="TIGR00711">
    <property type="entry name" value="efflux_EmrB"/>
    <property type="match status" value="1"/>
</dbReference>
<proteinExistence type="inferred from homology"/>
<feature type="domain" description="Major facilitator superfamily (MFS) profile" evidence="9">
    <location>
        <begin position="9"/>
        <end position="466"/>
    </location>
</feature>
<keyword evidence="6 8" id="KW-1133">Transmembrane helix</keyword>
<comment type="subcellular location">
    <subcellularLocation>
        <location evidence="1">Cell membrane</location>
        <topology evidence="1">Multi-pass membrane protein</topology>
    </subcellularLocation>
</comment>
<feature type="transmembrane region" description="Helical" evidence="8">
    <location>
        <begin position="108"/>
        <end position="127"/>
    </location>
</feature>
<feature type="transmembrane region" description="Helical" evidence="8">
    <location>
        <begin position="75"/>
        <end position="96"/>
    </location>
</feature>
<evidence type="ECO:0000259" key="9">
    <source>
        <dbReference type="PROSITE" id="PS50850"/>
    </source>
</evidence>
<organism evidence="10 11">
    <name type="scientific">Ferroacidibacillus organovorans</name>
    <dbReference type="NCBI Taxonomy" id="1765683"/>
    <lineage>
        <taxon>Bacteria</taxon>
        <taxon>Bacillati</taxon>
        <taxon>Bacillota</taxon>
        <taxon>Bacilli</taxon>
        <taxon>Bacillales</taxon>
        <taxon>Alicyclobacillaceae</taxon>
        <taxon>Ferroacidibacillus</taxon>
    </lineage>
</organism>
<feature type="transmembrane region" description="Helical" evidence="8">
    <location>
        <begin position="442"/>
        <end position="463"/>
    </location>
</feature>
<dbReference type="Gene3D" id="1.20.1250.20">
    <property type="entry name" value="MFS general substrate transporter like domains"/>
    <property type="match status" value="1"/>
</dbReference>
<dbReference type="GO" id="GO:0005886">
    <property type="term" value="C:plasma membrane"/>
    <property type="evidence" value="ECO:0007669"/>
    <property type="project" value="UniProtKB-SubCell"/>
</dbReference>
<evidence type="ECO:0000313" key="11">
    <source>
        <dbReference type="Proteomes" id="UP000190229"/>
    </source>
</evidence>
<sequence>MDARKRWIAFSAVTASTFMVNLDSSIVNVALPTLSREFHLSVGALQWTVSLYLLVITAFLPVASKLADALGRRRVFVTGLTIFVASSMLCGISHQFDLLVFARGLQGLGGAIMQASVMAIVTLMFPAEQRGRALGVIGSIVAGGTLMGPILGGLLIAAFGWPSIFFVNVPVGIWAIFGTLRFVPNFPGKPLTHTFDWFGGVLFAVFTVTALTLLADLSGTPELGRELGLAVTSLLSLVLFIRWELARPEPLIHLPVFKNRWFSVAMGAGLIYWILMLFPSYLFPIYFGRVLHMHALQIGLMMMPLSVSMLVVSPLGGYLSDHVGTFKPALFGMLLFLIADAVSATLRANTPLLLVAVVLALQGAAAGLFSSPNNTEIFSHSEPSQVGIISGLIASERNFGRSLGVTLSSFALSLGISMAGGAHASVEIARVPTSVFSTGFSLAWGIATLFCVVNVVLVILPFAAKRRHRRESNAL</sequence>
<dbReference type="PANTHER" id="PTHR42718:SF9">
    <property type="entry name" value="MAJOR FACILITATOR SUPERFAMILY MULTIDRUG TRANSPORTER MFSC"/>
    <property type="match status" value="1"/>
</dbReference>
<comment type="caution">
    <text evidence="10">The sequence shown here is derived from an EMBL/GenBank/DDBJ whole genome shotgun (WGS) entry which is preliminary data.</text>
</comment>
<evidence type="ECO:0000256" key="1">
    <source>
        <dbReference type="ARBA" id="ARBA00004651"/>
    </source>
</evidence>
<dbReference type="RefSeq" id="WP_079291692.1">
    <property type="nucleotide sequence ID" value="NZ_MWPS01000043.1"/>
</dbReference>
<dbReference type="SUPFAM" id="SSF103473">
    <property type="entry name" value="MFS general substrate transporter"/>
    <property type="match status" value="1"/>
</dbReference>
<reference evidence="10 11" key="1">
    <citation type="submission" date="2017-02" db="EMBL/GenBank/DDBJ databases">
        <title>Draft genome of Acidibacillus ferrooxidans Huett2.</title>
        <authorList>
            <person name="Schopf S."/>
        </authorList>
    </citation>
    <scope>NUCLEOTIDE SEQUENCE [LARGE SCALE GENOMIC DNA]</scope>
    <source>
        <strain evidence="10 11">Huett2</strain>
    </source>
</reference>
<feature type="transmembrane region" description="Helical" evidence="8">
    <location>
        <begin position="43"/>
        <end position="63"/>
    </location>
</feature>
<dbReference type="InterPro" id="IPR004638">
    <property type="entry name" value="EmrB-like"/>
</dbReference>
<feature type="transmembrane region" description="Helical" evidence="8">
    <location>
        <begin position="134"/>
        <end position="158"/>
    </location>
</feature>
<evidence type="ECO:0000256" key="4">
    <source>
        <dbReference type="ARBA" id="ARBA00022475"/>
    </source>
</evidence>
<feature type="transmembrane region" description="Helical" evidence="8">
    <location>
        <begin position="261"/>
        <end position="283"/>
    </location>
</feature>
<evidence type="ECO:0000256" key="8">
    <source>
        <dbReference type="SAM" id="Phobius"/>
    </source>
</evidence>
<dbReference type="AlphaFoldDB" id="A0A1V4EQM8"/>
<keyword evidence="11" id="KW-1185">Reference proteome</keyword>
<dbReference type="PROSITE" id="PS00216">
    <property type="entry name" value="SUGAR_TRANSPORT_1"/>
    <property type="match status" value="1"/>
</dbReference>
<dbReference type="Pfam" id="PF07690">
    <property type="entry name" value="MFS_1"/>
    <property type="match status" value="1"/>
</dbReference>
<feature type="transmembrane region" description="Helical" evidence="8">
    <location>
        <begin position="195"/>
        <end position="215"/>
    </location>
</feature>
<keyword evidence="5 8" id="KW-0812">Transmembrane</keyword>
<dbReference type="InterPro" id="IPR036259">
    <property type="entry name" value="MFS_trans_sf"/>
</dbReference>
<dbReference type="GO" id="GO:0022857">
    <property type="term" value="F:transmembrane transporter activity"/>
    <property type="evidence" value="ECO:0007669"/>
    <property type="project" value="InterPro"/>
</dbReference>
<evidence type="ECO:0000256" key="5">
    <source>
        <dbReference type="ARBA" id="ARBA00022692"/>
    </source>
</evidence>
<evidence type="ECO:0000256" key="3">
    <source>
        <dbReference type="ARBA" id="ARBA00022448"/>
    </source>
</evidence>
<keyword evidence="7 8" id="KW-0472">Membrane</keyword>
<dbReference type="PANTHER" id="PTHR42718">
    <property type="entry name" value="MAJOR FACILITATOR SUPERFAMILY MULTIDRUG TRANSPORTER MFSC"/>
    <property type="match status" value="1"/>
</dbReference>
<dbReference type="InterPro" id="IPR011701">
    <property type="entry name" value="MFS"/>
</dbReference>
<dbReference type="PRINTS" id="PR01036">
    <property type="entry name" value="TCRTETB"/>
</dbReference>
<accession>A0A1V4EQM8</accession>
<evidence type="ECO:0000256" key="6">
    <source>
        <dbReference type="ARBA" id="ARBA00022989"/>
    </source>
</evidence>
<evidence type="ECO:0000256" key="7">
    <source>
        <dbReference type="ARBA" id="ARBA00023136"/>
    </source>
</evidence>
<keyword evidence="3" id="KW-0813">Transport</keyword>
<protein>
    <recommendedName>
        <fullName evidence="9">Major facilitator superfamily (MFS) profile domain-containing protein</fullName>
    </recommendedName>
</protein>
<comment type="similarity">
    <text evidence="2">Belongs to the major facilitator superfamily. EmrB family.</text>
</comment>
<dbReference type="InterPro" id="IPR005829">
    <property type="entry name" value="Sugar_transporter_CS"/>
</dbReference>
<name>A0A1V4EQM8_9BACL</name>
<feature type="transmembrane region" description="Helical" evidence="8">
    <location>
        <begin position="352"/>
        <end position="369"/>
    </location>
</feature>
<dbReference type="Gene3D" id="1.20.1720.10">
    <property type="entry name" value="Multidrug resistance protein D"/>
    <property type="match status" value="1"/>
</dbReference>
<gene>
    <name evidence="10" type="ORF">B2M26_13495</name>
</gene>
<keyword evidence="4" id="KW-1003">Cell membrane</keyword>
<feature type="transmembrane region" description="Helical" evidence="8">
    <location>
        <begin position="329"/>
        <end position="346"/>
    </location>
</feature>